<comment type="subcellular location">
    <subcellularLocation>
        <location evidence="2">Membrane</location>
        <topology evidence="2">Multi-pass membrane protein</topology>
    </subcellularLocation>
</comment>
<dbReference type="GO" id="GO:0006508">
    <property type="term" value="P:proteolysis"/>
    <property type="evidence" value="ECO:0007669"/>
    <property type="project" value="UniProtKB-KW"/>
</dbReference>
<evidence type="ECO:0000256" key="2">
    <source>
        <dbReference type="ARBA" id="ARBA00004141"/>
    </source>
</evidence>
<evidence type="ECO:0000256" key="11">
    <source>
        <dbReference type="ARBA" id="ARBA00023136"/>
    </source>
</evidence>
<dbReference type="EMBL" id="PDJG01000001">
    <property type="protein sequence ID" value="PFG33318.1"/>
    <property type="molecule type" value="Genomic_DNA"/>
</dbReference>
<feature type="transmembrane region" description="Helical" evidence="12">
    <location>
        <begin position="60"/>
        <end position="79"/>
    </location>
</feature>
<comment type="similarity">
    <text evidence="3">Belongs to the peptidase M50B family.</text>
</comment>
<feature type="transmembrane region" description="Helical" evidence="12">
    <location>
        <begin position="225"/>
        <end position="244"/>
    </location>
</feature>
<organism evidence="14 15">
    <name type="scientific">Sanguibacter antarcticus</name>
    <dbReference type="NCBI Taxonomy" id="372484"/>
    <lineage>
        <taxon>Bacteria</taxon>
        <taxon>Bacillati</taxon>
        <taxon>Actinomycetota</taxon>
        <taxon>Actinomycetes</taxon>
        <taxon>Micrococcales</taxon>
        <taxon>Sanguibacteraceae</taxon>
        <taxon>Sanguibacter</taxon>
    </lineage>
</organism>
<comment type="caution">
    <text evidence="14">The sequence shown here is derived from an EMBL/GenBank/DDBJ whole genome shotgun (WGS) entry which is preliminary data.</text>
</comment>
<feature type="transmembrane region" description="Helical" evidence="12">
    <location>
        <begin position="26"/>
        <end position="48"/>
    </location>
</feature>
<dbReference type="GO" id="GO:0016020">
    <property type="term" value="C:membrane"/>
    <property type="evidence" value="ECO:0007669"/>
    <property type="project" value="UniProtKB-SubCell"/>
</dbReference>
<proteinExistence type="inferred from homology"/>
<dbReference type="GO" id="GO:0046872">
    <property type="term" value="F:metal ion binding"/>
    <property type="evidence" value="ECO:0007669"/>
    <property type="project" value="UniProtKB-KW"/>
</dbReference>
<feature type="transmembrane region" description="Helical" evidence="12">
    <location>
        <begin position="148"/>
        <end position="170"/>
    </location>
</feature>
<evidence type="ECO:0000256" key="9">
    <source>
        <dbReference type="ARBA" id="ARBA00022989"/>
    </source>
</evidence>
<feature type="domain" description="Peptidase M50" evidence="13">
    <location>
        <begin position="70"/>
        <end position="142"/>
    </location>
</feature>
<protein>
    <submittedName>
        <fullName evidence="14">Zn-dependent protease</fullName>
    </submittedName>
</protein>
<evidence type="ECO:0000256" key="6">
    <source>
        <dbReference type="ARBA" id="ARBA00022723"/>
    </source>
</evidence>
<dbReference type="Proteomes" id="UP000225548">
    <property type="component" value="Unassembled WGS sequence"/>
</dbReference>
<evidence type="ECO:0000313" key="14">
    <source>
        <dbReference type="EMBL" id="PFG33318.1"/>
    </source>
</evidence>
<dbReference type="AlphaFoldDB" id="A0A2A9E2Z3"/>
<keyword evidence="10" id="KW-0482">Metalloprotease</keyword>
<evidence type="ECO:0000256" key="5">
    <source>
        <dbReference type="ARBA" id="ARBA00022692"/>
    </source>
</evidence>
<keyword evidence="9 12" id="KW-1133">Transmembrane helix</keyword>
<evidence type="ECO:0000256" key="8">
    <source>
        <dbReference type="ARBA" id="ARBA00022833"/>
    </source>
</evidence>
<keyword evidence="8" id="KW-0862">Zinc</keyword>
<evidence type="ECO:0000256" key="4">
    <source>
        <dbReference type="ARBA" id="ARBA00022670"/>
    </source>
</evidence>
<dbReference type="Pfam" id="PF02163">
    <property type="entry name" value="Peptidase_M50"/>
    <property type="match status" value="2"/>
</dbReference>
<evidence type="ECO:0000256" key="7">
    <source>
        <dbReference type="ARBA" id="ARBA00022801"/>
    </source>
</evidence>
<sequence length="386" mass="39582">MCRPQPGHRRVAAVDKRTRWVVGRVAGAPVVLQPSALVMVAVLTVLFLPTVRSMAPSLGSMALVGAFVVVALLMVSVFLHELAHALVARARGMQVRELALTLWGGHTAFTDTGSTPFTSGLVAVVGPLTNLSIALVAWWGYTAQDGSGLVALLLYVTAYANAAVGVFNLLPGLPLDGGQVVEAVVWGATGSRFAGTTVAAWTGRVIAVLVVVAAIAVPSLRGQDVNLLMVVWAAFIGSFMWSAASQALSASRTRALAEALDPRVLGRPAVAVDARGTVADVRAALLTDQGAGLTACVLTADGHPVGYVDDGALAGVPSDVASTTPAWSVGVGLPPGSIVDVDLRGIGLHSAVVRAARHTNVLVVTQGSQVVGLLSVTDVARAMHLD</sequence>
<evidence type="ECO:0000256" key="10">
    <source>
        <dbReference type="ARBA" id="ARBA00023049"/>
    </source>
</evidence>
<gene>
    <name evidence="14" type="ORF">ATL42_1187</name>
</gene>
<dbReference type="PANTHER" id="PTHR39188">
    <property type="entry name" value="MEMBRANE-ASSOCIATED ZINC METALLOPROTEASE M50B"/>
    <property type="match status" value="1"/>
</dbReference>
<keyword evidence="7" id="KW-0378">Hydrolase</keyword>
<name>A0A2A9E2Z3_9MICO</name>
<evidence type="ECO:0000313" key="15">
    <source>
        <dbReference type="Proteomes" id="UP000225548"/>
    </source>
</evidence>
<keyword evidence="15" id="KW-1185">Reference proteome</keyword>
<keyword evidence="5 12" id="KW-0812">Transmembrane</keyword>
<evidence type="ECO:0000256" key="1">
    <source>
        <dbReference type="ARBA" id="ARBA00001947"/>
    </source>
</evidence>
<comment type="cofactor">
    <cofactor evidence="1">
        <name>Zn(2+)</name>
        <dbReference type="ChEBI" id="CHEBI:29105"/>
    </cofactor>
</comment>
<dbReference type="GO" id="GO:0008237">
    <property type="term" value="F:metallopeptidase activity"/>
    <property type="evidence" value="ECO:0007669"/>
    <property type="project" value="UniProtKB-KW"/>
</dbReference>
<dbReference type="InterPro" id="IPR008915">
    <property type="entry name" value="Peptidase_M50"/>
</dbReference>
<evidence type="ECO:0000256" key="12">
    <source>
        <dbReference type="SAM" id="Phobius"/>
    </source>
</evidence>
<keyword evidence="11 12" id="KW-0472">Membrane</keyword>
<keyword evidence="4 14" id="KW-0645">Protease</keyword>
<feature type="domain" description="Peptidase M50" evidence="13">
    <location>
        <begin position="151"/>
        <end position="207"/>
    </location>
</feature>
<feature type="transmembrane region" description="Helical" evidence="12">
    <location>
        <begin position="121"/>
        <end position="141"/>
    </location>
</feature>
<feature type="transmembrane region" description="Helical" evidence="12">
    <location>
        <begin position="198"/>
        <end position="218"/>
    </location>
</feature>
<accession>A0A2A9E2Z3</accession>
<evidence type="ECO:0000259" key="13">
    <source>
        <dbReference type="Pfam" id="PF02163"/>
    </source>
</evidence>
<reference evidence="14 15" key="1">
    <citation type="submission" date="2017-10" db="EMBL/GenBank/DDBJ databases">
        <title>Sequencing the genomes of 1000 actinobacteria strains.</title>
        <authorList>
            <person name="Klenk H.-P."/>
        </authorList>
    </citation>
    <scope>NUCLEOTIDE SEQUENCE [LARGE SCALE GENOMIC DNA]</scope>
    <source>
        <strain evidence="14 15">DSM 18966</strain>
    </source>
</reference>
<dbReference type="PANTHER" id="PTHR39188:SF3">
    <property type="entry name" value="STAGE IV SPORULATION PROTEIN FB"/>
    <property type="match status" value="1"/>
</dbReference>
<evidence type="ECO:0000256" key="3">
    <source>
        <dbReference type="ARBA" id="ARBA00007931"/>
    </source>
</evidence>
<keyword evidence="6" id="KW-0479">Metal-binding</keyword>